<evidence type="ECO:0000256" key="3">
    <source>
        <dbReference type="PROSITE-ProRule" id="PRU00339"/>
    </source>
</evidence>
<evidence type="ECO:0000256" key="4">
    <source>
        <dbReference type="SAM" id="MobiDB-lite"/>
    </source>
</evidence>
<feature type="compositionally biased region" description="Polar residues" evidence="4">
    <location>
        <begin position="41"/>
        <end position="55"/>
    </location>
</feature>
<proteinExistence type="predicted"/>
<dbReference type="InParanoid" id="A0A1Y2EGC7"/>
<reference evidence="5 6" key="1">
    <citation type="submission" date="2016-07" db="EMBL/GenBank/DDBJ databases">
        <title>Pervasive Adenine N6-methylation of Active Genes in Fungi.</title>
        <authorList>
            <consortium name="DOE Joint Genome Institute"/>
            <person name="Mondo S.J."/>
            <person name="Dannebaum R.O."/>
            <person name="Kuo R.C."/>
            <person name="Labutti K."/>
            <person name="Haridas S."/>
            <person name="Kuo A."/>
            <person name="Salamov A."/>
            <person name="Ahrendt S.R."/>
            <person name="Lipzen A."/>
            <person name="Sullivan W."/>
            <person name="Andreopoulos W.B."/>
            <person name="Clum A."/>
            <person name="Lindquist E."/>
            <person name="Daum C."/>
            <person name="Ramamoorthy G.K."/>
            <person name="Gryganskyi A."/>
            <person name="Culley D."/>
            <person name="Magnuson J.K."/>
            <person name="James T.Y."/>
            <person name="O'Malley M.A."/>
            <person name="Stajich J.E."/>
            <person name="Spatafora J.W."/>
            <person name="Visel A."/>
            <person name="Grigoriev I.V."/>
        </authorList>
    </citation>
    <scope>NUCLEOTIDE SEQUENCE [LARGE SCALE GENOMIC DNA]</scope>
    <source>
        <strain evidence="5 6">62-1032</strain>
    </source>
</reference>
<feature type="compositionally biased region" description="Low complexity" evidence="4">
    <location>
        <begin position="71"/>
        <end position="84"/>
    </location>
</feature>
<comment type="caution">
    <text evidence="5">The sequence shown here is derived from an EMBL/GenBank/DDBJ whole genome shotgun (WGS) entry which is preliminary data.</text>
</comment>
<dbReference type="Proteomes" id="UP000193467">
    <property type="component" value="Unassembled WGS sequence"/>
</dbReference>
<sequence>MPSSSAPNSTSETSPPSLSSSLASLKSALTASDRASRLLLSPTSIATGDTGSTEEPYSATRELAESVAGHSSSAEEQQEFASAEGMRTPSRSSRELSPQLGSHAPSKIDFLSDSSWSQVGSPSPTPFPLLLRDQRGEEQSPFASALGLDHHHQDVKQEEEDEHIYTKEEALSDDGRDLLHWSESPSAEVEAEHDIDEFCLPITNSQREAPDLVLRSRRSQSDFSRWLEETMKMAKGDGGSVVDSEDALSSIAAVTRQARMGLSGGGGGTATSLTGTESGVLFDLGSEEGEQQLMDEEEPMWRSDTMPIKLDEEVEREPSREPIAEGEKVELAPMPVKEPSNTPSPAPSADRRWKLLSFAHALGWLASLTYPHALPIIQTYLRSPPSESTEAPIYSPPFANSSSPTLHLDDFSPPPLPLGPSTSHTLITALFSLLLYAIYHLHTARSPPIKRPRTRSRSPSPLLELNPSSISSARALLPLAIAAYHSLNLTLAITQFTSITSLACAPADKATAAEWLGRALYRLARATGEREKMEEACRAFEKALRMDGGNATARASLGRAKWRLGEGREAIKQLRAAVRRDEQLAFAHEYLGKAYASLCATDDSTSPDWILAEQHLRRVIALDPSTSYSALAFLGEQLHTRGRTVEARQLLEQAVGKRIDYPAAHARLAFIATEQMDQPRAAGCWRMVIASRESGLADEDLLSSTRVATQGPTPFLSLFFALSSAESKERLDVLDRARKFYPSNTLLTILHSITQRQTHSTPISTSLDSLRQLEGMLARRVERFGDGAEGGDIEGKGLWALCLLGLNKGKMAEKVYGEFWEEMRERKGVEGSEERERELAFLVMAFYDLKGVKRGQVKRRREL</sequence>
<evidence type="ECO:0000256" key="2">
    <source>
        <dbReference type="ARBA" id="ARBA00022803"/>
    </source>
</evidence>
<feature type="compositionally biased region" description="Low complexity" evidence="4">
    <location>
        <begin position="1"/>
        <end position="32"/>
    </location>
</feature>
<dbReference type="InterPro" id="IPR019734">
    <property type="entry name" value="TPR_rpt"/>
</dbReference>
<dbReference type="SMART" id="SM00028">
    <property type="entry name" value="TPR"/>
    <property type="match status" value="4"/>
</dbReference>
<evidence type="ECO:0000256" key="1">
    <source>
        <dbReference type="ARBA" id="ARBA00022737"/>
    </source>
</evidence>
<dbReference type="Gene3D" id="1.25.40.10">
    <property type="entry name" value="Tetratricopeptide repeat domain"/>
    <property type="match status" value="1"/>
</dbReference>
<name>A0A1Y2EGC7_9BASI</name>
<accession>A0A1Y2EGC7</accession>
<feature type="compositionally biased region" description="Basic and acidic residues" evidence="4">
    <location>
        <begin position="316"/>
        <end position="330"/>
    </location>
</feature>
<feature type="repeat" description="TPR" evidence="3">
    <location>
        <begin position="517"/>
        <end position="550"/>
    </location>
</feature>
<dbReference type="OrthoDB" id="19588at2759"/>
<keyword evidence="2 3" id="KW-0802">TPR repeat</keyword>
<organism evidence="5 6">
    <name type="scientific">Leucosporidium creatinivorum</name>
    <dbReference type="NCBI Taxonomy" id="106004"/>
    <lineage>
        <taxon>Eukaryota</taxon>
        <taxon>Fungi</taxon>
        <taxon>Dikarya</taxon>
        <taxon>Basidiomycota</taxon>
        <taxon>Pucciniomycotina</taxon>
        <taxon>Microbotryomycetes</taxon>
        <taxon>Leucosporidiales</taxon>
        <taxon>Leucosporidium</taxon>
    </lineage>
</organism>
<dbReference type="SUPFAM" id="SSF48452">
    <property type="entry name" value="TPR-like"/>
    <property type="match status" value="1"/>
</dbReference>
<evidence type="ECO:0000313" key="6">
    <source>
        <dbReference type="Proteomes" id="UP000193467"/>
    </source>
</evidence>
<keyword evidence="1" id="KW-0677">Repeat</keyword>
<dbReference type="PROSITE" id="PS50005">
    <property type="entry name" value="TPR"/>
    <property type="match status" value="1"/>
</dbReference>
<feature type="region of interest" description="Disordered" evidence="4">
    <location>
        <begin position="312"/>
        <end position="349"/>
    </location>
</feature>
<gene>
    <name evidence="5" type="ORF">BCR35DRAFT_334211</name>
</gene>
<dbReference type="EMBL" id="MCGR01000055">
    <property type="protein sequence ID" value="ORY70631.1"/>
    <property type="molecule type" value="Genomic_DNA"/>
</dbReference>
<dbReference type="AlphaFoldDB" id="A0A1Y2EGC7"/>
<dbReference type="PANTHER" id="PTHR45586:SF1">
    <property type="entry name" value="LIPOPOLYSACCHARIDE ASSEMBLY PROTEIN B"/>
    <property type="match status" value="1"/>
</dbReference>
<feature type="region of interest" description="Disordered" evidence="4">
    <location>
        <begin position="1"/>
        <end position="163"/>
    </location>
</feature>
<dbReference type="InterPro" id="IPR051012">
    <property type="entry name" value="CellSynth/LPSAsmb/PSIAsmb"/>
</dbReference>
<dbReference type="PANTHER" id="PTHR45586">
    <property type="entry name" value="TPR REPEAT-CONTAINING PROTEIN PA4667"/>
    <property type="match status" value="1"/>
</dbReference>
<keyword evidence="6" id="KW-1185">Reference proteome</keyword>
<evidence type="ECO:0000313" key="5">
    <source>
        <dbReference type="EMBL" id="ORY70631.1"/>
    </source>
</evidence>
<dbReference type="InterPro" id="IPR011990">
    <property type="entry name" value="TPR-like_helical_dom_sf"/>
</dbReference>
<feature type="compositionally biased region" description="Polar residues" evidence="4">
    <location>
        <begin position="112"/>
        <end position="122"/>
    </location>
</feature>
<protein>
    <submittedName>
        <fullName evidence="5">Uncharacterized protein</fullName>
    </submittedName>
</protein>
<feature type="compositionally biased region" description="Polar residues" evidence="4">
    <location>
        <begin position="89"/>
        <end position="100"/>
    </location>
</feature>